<dbReference type="Gene3D" id="3.40.225.10">
    <property type="entry name" value="Class II aldolase/adducin N-terminal domain"/>
    <property type="match status" value="1"/>
</dbReference>
<dbReference type="GO" id="GO:0046872">
    <property type="term" value="F:metal ion binding"/>
    <property type="evidence" value="ECO:0007669"/>
    <property type="project" value="UniProtKB-KW"/>
</dbReference>
<dbReference type="GO" id="GO:0019323">
    <property type="term" value="P:pentose catabolic process"/>
    <property type="evidence" value="ECO:0007669"/>
    <property type="project" value="TreeGrafter"/>
</dbReference>
<gene>
    <name evidence="4" type="ORF">BHF68_09550</name>
</gene>
<dbReference type="AlphaFoldDB" id="A0A1E5FZY2"/>
<dbReference type="SUPFAM" id="SSF53639">
    <property type="entry name" value="AraD/HMP-PK domain-like"/>
    <property type="match status" value="1"/>
</dbReference>
<sequence>MIESKLVASTWGNVSAKVDNDNLIVITPSGVDYKNLTFNELPVIDMDGKKIYGKYEPSSEKLLHLALLKNRKDIHGVMHTHSIYASAFSVIREAIPPIIEDMVQIAGGEIPVAPYHLPGTPELGNDVLRVMQDKYGALMANHGFVGVGRTVHEAFKVCLVVEKAAQIHFIAKAIGTPNILSEEDVSIMRKGYLESYSKHDMEGAG</sequence>
<accession>A0A1E5FZY2</accession>
<dbReference type="PANTHER" id="PTHR22789">
    <property type="entry name" value="FUCULOSE PHOSPHATE ALDOLASE"/>
    <property type="match status" value="1"/>
</dbReference>
<dbReference type="InterPro" id="IPR050197">
    <property type="entry name" value="Aldolase_class_II_sugar_metab"/>
</dbReference>
<protein>
    <recommendedName>
        <fullName evidence="3">Class II aldolase/adducin N-terminal domain-containing protein</fullName>
    </recommendedName>
</protein>
<dbReference type="GO" id="GO:0016832">
    <property type="term" value="F:aldehyde-lyase activity"/>
    <property type="evidence" value="ECO:0007669"/>
    <property type="project" value="TreeGrafter"/>
</dbReference>
<dbReference type="Proteomes" id="UP000094296">
    <property type="component" value="Unassembled WGS sequence"/>
</dbReference>
<dbReference type="EMBL" id="MIJE01000033">
    <property type="protein sequence ID" value="OEF96141.1"/>
    <property type="molecule type" value="Genomic_DNA"/>
</dbReference>
<dbReference type="STRING" id="766136.BHF68_09550"/>
<organism evidence="4 5">
    <name type="scientific">Desulfuribacillus alkaliarsenatis</name>
    <dbReference type="NCBI Taxonomy" id="766136"/>
    <lineage>
        <taxon>Bacteria</taxon>
        <taxon>Bacillati</taxon>
        <taxon>Bacillota</taxon>
        <taxon>Desulfuribacillia</taxon>
        <taxon>Desulfuribacillales</taxon>
        <taxon>Desulfuribacillaceae</taxon>
        <taxon>Desulfuribacillus</taxon>
    </lineage>
</organism>
<dbReference type="Pfam" id="PF00596">
    <property type="entry name" value="Aldolase_II"/>
    <property type="match status" value="1"/>
</dbReference>
<keyword evidence="1" id="KW-0479">Metal-binding</keyword>
<dbReference type="SMART" id="SM01007">
    <property type="entry name" value="Aldolase_II"/>
    <property type="match status" value="1"/>
</dbReference>
<evidence type="ECO:0000256" key="2">
    <source>
        <dbReference type="ARBA" id="ARBA00023239"/>
    </source>
</evidence>
<evidence type="ECO:0000313" key="4">
    <source>
        <dbReference type="EMBL" id="OEF96141.1"/>
    </source>
</evidence>
<feature type="domain" description="Class II aldolase/adducin N-terminal" evidence="3">
    <location>
        <begin position="1"/>
        <end position="169"/>
    </location>
</feature>
<evidence type="ECO:0000259" key="3">
    <source>
        <dbReference type="SMART" id="SM01007"/>
    </source>
</evidence>
<dbReference type="InterPro" id="IPR001303">
    <property type="entry name" value="Aldolase_II/adducin_N"/>
</dbReference>
<keyword evidence="2" id="KW-0456">Lyase</keyword>
<reference evidence="4 5" key="1">
    <citation type="submission" date="2016-09" db="EMBL/GenBank/DDBJ databases">
        <title>Draft genome sequence for the type strain of Desulfuribacillus alkaliarsenatis AHT28, an obligately anaerobic, sulfidogenic bacterium isolated from Russian soda lake sediments.</title>
        <authorList>
            <person name="Abin C.A."/>
            <person name="Hollibaugh J.T."/>
        </authorList>
    </citation>
    <scope>NUCLEOTIDE SEQUENCE [LARGE SCALE GENOMIC DNA]</scope>
    <source>
        <strain evidence="4 5">AHT28</strain>
    </source>
</reference>
<evidence type="ECO:0000313" key="5">
    <source>
        <dbReference type="Proteomes" id="UP000094296"/>
    </source>
</evidence>
<name>A0A1E5FZY2_9FIRM</name>
<dbReference type="GO" id="GO:0005829">
    <property type="term" value="C:cytosol"/>
    <property type="evidence" value="ECO:0007669"/>
    <property type="project" value="TreeGrafter"/>
</dbReference>
<keyword evidence="5" id="KW-1185">Reference proteome</keyword>
<proteinExistence type="predicted"/>
<comment type="caution">
    <text evidence="4">The sequence shown here is derived from an EMBL/GenBank/DDBJ whole genome shotgun (WGS) entry which is preliminary data.</text>
</comment>
<dbReference type="PANTHER" id="PTHR22789:SF0">
    <property type="entry name" value="3-OXO-TETRONATE 4-PHOSPHATE DECARBOXYLASE-RELATED"/>
    <property type="match status" value="1"/>
</dbReference>
<evidence type="ECO:0000256" key="1">
    <source>
        <dbReference type="ARBA" id="ARBA00022723"/>
    </source>
</evidence>
<dbReference type="InterPro" id="IPR036409">
    <property type="entry name" value="Aldolase_II/adducin_N_sf"/>
</dbReference>